<feature type="signal peptide" evidence="2">
    <location>
        <begin position="1"/>
        <end position="25"/>
    </location>
</feature>
<dbReference type="AlphaFoldDB" id="A0A5B8LIN0"/>
<keyword evidence="4" id="KW-1185">Reference proteome</keyword>
<dbReference type="PROSITE" id="PS51257">
    <property type="entry name" value="PROKAR_LIPOPROTEIN"/>
    <property type="match status" value="1"/>
</dbReference>
<reference evidence="3 4" key="1">
    <citation type="submission" date="2019-07" db="EMBL/GenBank/DDBJ databases">
        <title>Full genome sequence of Sphingomonas sp. 4R-6-7(HKS19).</title>
        <authorList>
            <person name="Im W.-T."/>
        </authorList>
    </citation>
    <scope>NUCLEOTIDE SEQUENCE [LARGE SCALE GENOMIC DNA]</scope>
    <source>
        <strain evidence="3 4">HKS19</strain>
    </source>
</reference>
<evidence type="ECO:0000313" key="3">
    <source>
        <dbReference type="EMBL" id="QDZ07699.1"/>
    </source>
</evidence>
<keyword evidence="1" id="KW-0472">Membrane</keyword>
<name>A0A5B8LIN0_9SPHN</name>
<dbReference type="EMBL" id="CP042306">
    <property type="protein sequence ID" value="QDZ07699.1"/>
    <property type="molecule type" value="Genomic_DNA"/>
</dbReference>
<dbReference type="OrthoDB" id="7449935at2"/>
<keyword evidence="1" id="KW-0812">Transmembrane</keyword>
<sequence length="163" mass="17709">MWRYVKIPKAIALLAFLLPWMTVSCSNTKVAEANGWELVLGRIRPVMQAASEAPAHADKLNYYFVVAIGLIVIGLILSLMRKRMAAVVVATSLGALALIWAGAQQYTPQRLADAAKRGGEMNMDDVAASVIRVDWQIGYWVALGALAVAALLAFLAIRDPDTR</sequence>
<feature type="chain" id="PRO_5023117036" evidence="2">
    <location>
        <begin position="26"/>
        <end position="163"/>
    </location>
</feature>
<feature type="transmembrane region" description="Helical" evidence="1">
    <location>
        <begin position="84"/>
        <end position="103"/>
    </location>
</feature>
<gene>
    <name evidence="3" type="ORF">FPZ24_09510</name>
</gene>
<evidence type="ECO:0000256" key="1">
    <source>
        <dbReference type="SAM" id="Phobius"/>
    </source>
</evidence>
<proteinExistence type="predicted"/>
<evidence type="ECO:0000313" key="4">
    <source>
        <dbReference type="Proteomes" id="UP000315673"/>
    </source>
</evidence>
<dbReference type="KEGG" id="spai:FPZ24_09510"/>
<dbReference type="RefSeq" id="WP_146571434.1">
    <property type="nucleotide sequence ID" value="NZ_CP042306.1"/>
</dbReference>
<organism evidence="3 4">
    <name type="scientific">Sphingomonas panacisoli</name>
    <dbReference type="NCBI Taxonomy" id="1813879"/>
    <lineage>
        <taxon>Bacteria</taxon>
        <taxon>Pseudomonadati</taxon>
        <taxon>Pseudomonadota</taxon>
        <taxon>Alphaproteobacteria</taxon>
        <taxon>Sphingomonadales</taxon>
        <taxon>Sphingomonadaceae</taxon>
        <taxon>Sphingomonas</taxon>
    </lineage>
</organism>
<evidence type="ECO:0000256" key="2">
    <source>
        <dbReference type="SAM" id="SignalP"/>
    </source>
</evidence>
<keyword evidence="1" id="KW-1133">Transmembrane helix</keyword>
<dbReference type="Proteomes" id="UP000315673">
    <property type="component" value="Chromosome"/>
</dbReference>
<feature type="transmembrane region" description="Helical" evidence="1">
    <location>
        <begin position="137"/>
        <end position="157"/>
    </location>
</feature>
<feature type="transmembrane region" description="Helical" evidence="1">
    <location>
        <begin position="60"/>
        <end position="77"/>
    </location>
</feature>
<protein>
    <submittedName>
        <fullName evidence="3">Uncharacterized protein</fullName>
    </submittedName>
</protein>
<keyword evidence="2" id="KW-0732">Signal</keyword>
<accession>A0A5B8LIN0</accession>